<dbReference type="Proteomes" id="UP000235145">
    <property type="component" value="Unassembled WGS sequence"/>
</dbReference>
<dbReference type="SMART" id="SM00015">
    <property type="entry name" value="IQ"/>
    <property type="match status" value="2"/>
</dbReference>
<dbReference type="Pfam" id="PF13178">
    <property type="entry name" value="DUF4005"/>
    <property type="match status" value="1"/>
</dbReference>
<feature type="compositionally biased region" description="Basic and acidic residues" evidence="2">
    <location>
        <begin position="44"/>
        <end position="58"/>
    </location>
</feature>
<keyword evidence="5" id="KW-1185">Reference proteome</keyword>
<proteinExistence type="predicted"/>
<feature type="region of interest" description="Disordered" evidence="2">
    <location>
        <begin position="17"/>
        <end position="77"/>
    </location>
</feature>
<feature type="region of interest" description="Disordered" evidence="2">
    <location>
        <begin position="264"/>
        <end position="293"/>
    </location>
</feature>
<evidence type="ECO:0000313" key="4">
    <source>
        <dbReference type="EMBL" id="KAJ0199720.1"/>
    </source>
</evidence>
<dbReference type="GO" id="GO:0010274">
    <property type="term" value="P:hydrotropism"/>
    <property type="evidence" value="ECO:0007669"/>
    <property type="project" value="InterPro"/>
</dbReference>
<dbReference type="Pfam" id="PF04759">
    <property type="entry name" value="DUF617"/>
    <property type="match status" value="1"/>
</dbReference>
<feature type="compositionally biased region" description="Polar residues" evidence="2">
    <location>
        <begin position="17"/>
        <end position="26"/>
    </location>
</feature>
<feature type="compositionally biased region" description="Pro residues" evidence="2">
    <location>
        <begin position="444"/>
        <end position="454"/>
    </location>
</feature>
<sequence>MGKASKFFKSLLGFRTTEASTTQSSRSEPKQPKPAKRRWSFVKSQKEIPQRRLRDTSKSFDGVSLHHYRRNPTDNEDPNKHAIALAAATAAVVDAAVAAAQAAAEVVRITRRTTGYGVREDLAAVKIQSCFRAYLARRALRALKALVKLQAVVRGHILRKQTADMMRRFQALLRAQARARALRSHLSDSTKLPSYLHHHQPATPEKFEQIPCNKHDHRSILKKNNSKCYNRDVITQENDKIVEIDTITTKGKKLFQQDQINFGSSQSLTTSKGSTVQPTTSRGSTVQPTSSSPCASCEVNSYEGSRSYVSGYSEHPNYMAYTESSRAKVRSLSAPRLRSHNEVASGAKRDPGYKYGSGVQWVPTVRDSFARKAYPGSGRLDRLGMPVYDMEETEFCKHNPKQTLIFLPLLNLHKIPVMGELKSPNLTTMPPSSSPSPSLKSHKQPPPPPPPEPPTTGLTRSSYKKGKHTKVFRVVRSVFRSFPIVTQAKIPLFPSGRPPEGHRGTNCVTGTLYGYRKGCVALAIQENTKTLPIMILELELETNELQNEMNVGMVRIALECEKQQEKEKVKLLEEPLWTMFFNGRKGGRGVKREPTEEDYYVMETLAAVAMGAGVLPGKSEVEGSDGEIAYMRAHFDRVVGSRDSETLYMLSPDGNNGPELSIFFVRI</sequence>
<reference evidence="4 5" key="1">
    <citation type="journal article" date="2017" name="Nat. Commun.">
        <title>Genome assembly with in vitro proximity ligation data and whole-genome triplication in lettuce.</title>
        <authorList>
            <person name="Reyes-Chin-Wo S."/>
            <person name="Wang Z."/>
            <person name="Yang X."/>
            <person name="Kozik A."/>
            <person name="Arikit S."/>
            <person name="Song C."/>
            <person name="Xia L."/>
            <person name="Froenicke L."/>
            <person name="Lavelle D.O."/>
            <person name="Truco M.J."/>
            <person name="Xia R."/>
            <person name="Zhu S."/>
            <person name="Xu C."/>
            <person name="Xu H."/>
            <person name="Xu X."/>
            <person name="Cox K."/>
            <person name="Korf I."/>
            <person name="Meyers B.C."/>
            <person name="Michelmore R.W."/>
        </authorList>
    </citation>
    <scope>NUCLEOTIDE SEQUENCE [LARGE SCALE GENOMIC DNA]</scope>
    <source>
        <strain evidence="5">cv. Salinas</strain>
        <tissue evidence="4">Seedlings</tissue>
    </source>
</reference>
<dbReference type="AlphaFoldDB" id="A0A9R1X3V5"/>
<evidence type="ECO:0000256" key="1">
    <source>
        <dbReference type="ARBA" id="ARBA00022860"/>
    </source>
</evidence>
<dbReference type="CDD" id="cd23767">
    <property type="entry name" value="IQCD"/>
    <property type="match status" value="1"/>
</dbReference>
<dbReference type="Pfam" id="PF00612">
    <property type="entry name" value="IQ"/>
    <property type="match status" value="2"/>
</dbReference>
<organism evidence="4 5">
    <name type="scientific">Lactuca sativa</name>
    <name type="common">Garden lettuce</name>
    <dbReference type="NCBI Taxonomy" id="4236"/>
    <lineage>
        <taxon>Eukaryota</taxon>
        <taxon>Viridiplantae</taxon>
        <taxon>Streptophyta</taxon>
        <taxon>Embryophyta</taxon>
        <taxon>Tracheophyta</taxon>
        <taxon>Spermatophyta</taxon>
        <taxon>Magnoliopsida</taxon>
        <taxon>eudicotyledons</taxon>
        <taxon>Gunneridae</taxon>
        <taxon>Pentapetalae</taxon>
        <taxon>asterids</taxon>
        <taxon>campanulids</taxon>
        <taxon>Asterales</taxon>
        <taxon>Asteraceae</taxon>
        <taxon>Cichorioideae</taxon>
        <taxon>Cichorieae</taxon>
        <taxon>Lactucinae</taxon>
        <taxon>Lactuca</taxon>
    </lineage>
</organism>
<feature type="domain" description="DUF4005" evidence="3">
    <location>
        <begin position="283"/>
        <end position="342"/>
    </location>
</feature>
<keyword evidence="1" id="KW-0112">Calmodulin-binding</keyword>
<evidence type="ECO:0000256" key="2">
    <source>
        <dbReference type="SAM" id="MobiDB-lite"/>
    </source>
</evidence>
<dbReference type="PANTHER" id="PTHR31696">
    <property type="entry name" value="PROTEIN MIZU-KUSSEI 1"/>
    <property type="match status" value="1"/>
</dbReference>
<accession>A0A9R1X3V5</accession>
<comment type="caution">
    <text evidence="4">The sequence shown here is derived from an EMBL/GenBank/DDBJ whole genome shotgun (WGS) entry which is preliminary data.</text>
</comment>
<dbReference type="EMBL" id="NBSK02000006">
    <property type="protein sequence ID" value="KAJ0199720.1"/>
    <property type="molecule type" value="Genomic_DNA"/>
</dbReference>
<dbReference type="InterPro" id="IPR000048">
    <property type="entry name" value="IQ_motif_EF-hand-BS"/>
</dbReference>
<protein>
    <recommendedName>
        <fullName evidence="3">DUF4005 domain-containing protein</fullName>
    </recommendedName>
</protein>
<dbReference type="GO" id="GO:0005516">
    <property type="term" value="F:calmodulin binding"/>
    <property type="evidence" value="ECO:0007669"/>
    <property type="project" value="UniProtKB-KW"/>
</dbReference>
<dbReference type="PANTHER" id="PTHR31696:SF4">
    <property type="entry name" value="OS08G0171800 PROTEIN"/>
    <property type="match status" value="1"/>
</dbReference>
<dbReference type="NCBIfam" id="TIGR01570">
    <property type="entry name" value="A_thal_3588"/>
    <property type="match status" value="1"/>
</dbReference>
<name>A0A9R1X3V5_LACSA</name>
<gene>
    <name evidence="4" type="ORF">LSAT_V11C600331690</name>
</gene>
<dbReference type="InterPro" id="IPR006460">
    <property type="entry name" value="MIZ1-like_pln"/>
</dbReference>
<evidence type="ECO:0000313" key="5">
    <source>
        <dbReference type="Proteomes" id="UP000235145"/>
    </source>
</evidence>
<dbReference type="PROSITE" id="PS50096">
    <property type="entry name" value="IQ"/>
    <property type="match status" value="2"/>
</dbReference>
<feature type="region of interest" description="Disordered" evidence="2">
    <location>
        <begin position="423"/>
        <end position="465"/>
    </location>
</feature>
<dbReference type="Gene3D" id="1.20.5.190">
    <property type="match status" value="1"/>
</dbReference>
<evidence type="ECO:0000259" key="3">
    <source>
        <dbReference type="Pfam" id="PF13178"/>
    </source>
</evidence>
<dbReference type="InterPro" id="IPR025064">
    <property type="entry name" value="DUF4005"/>
</dbReference>